<dbReference type="PANTHER" id="PTHR23155:SF1095">
    <property type="entry name" value="OS05G0250700 PROTEIN"/>
    <property type="match status" value="1"/>
</dbReference>
<reference evidence="12" key="1">
    <citation type="submission" date="2024-06" db="EMBL/GenBank/DDBJ databases">
        <authorList>
            <person name="Ryan C."/>
        </authorList>
    </citation>
    <scope>NUCLEOTIDE SEQUENCE [LARGE SCALE GENOMIC DNA]</scope>
</reference>
<dbReference type="GO" id="GO:0000166">
    <property type="term" value="F:nucleotide binding"/>
    <property type="evidence" value="ECO:0007669"/>
    <property type="project" value="UniProtKB-KW"/>
</dbReference>
<dbReference type="Pfam" id="PF18052">
    <property type="entry name" value="Rx_N"/>
    <property type="match status" value="1"/>
</dbReference>
<dbReference type="PRINTS" id="PR00364">
    <property type="entry name" value="DISEASERSIST"/>
</dbReference>
<dbReference type="GO" id="GO:0009626">
    <property type="term" value="P:plant-type hypersensitive response"/>
    <property type="evidence" value="ECO:0007669"/>
    <property type="project" value="UniProtKB-ARBA"/>
</dbReference>
<evidence type="ECO:0000259" key="10">
    <source>
        <dbReference type="Pfam" id="PF23598"/>
    </source>
</evidence>
<dbReference type="Gene3D" id="1.10.10.10">
    <property type="entry name" value="Winged helix-like DNA-binding domain superfamily/Winged helix DNA-binding domain"/>
    <property type="match status" value="1"/>
</dbReference>
<dbReference type="EMBL" id="OZ075134">
    <property type="protein sequence ID" value="CAL4992579.1"/>
    <property type="molecule type" value="Genomic_DNA"/>
</dbReference>
<dbReference type="AlphaFoldDB" id="A0ABC9B8C8"/>
<keyword evidence="3" id="KW-0677">Repeat</keyword>
<evidence type="ECO:0000256" key="4">
    <source>
        <dbReference type="ARBA" id="ARBA00022741"/>
    </source>
</evidence>
<dbReference type="InterPro" id="IPR041118">
    <property type="entry name" value="Rx_N"/>
</dbReference>
<dbReference type="Proteomes" id="UP001497457">
    <property type="component" value="Chromosome 24b"/>
</dbReference>
<dbReference type="Gene3D" id="3.40.50.300">
    <property type="entry name" value="P-loop containing nucleotide triphosphate hydrolases"/>
    <property type="match status" value="1"/>
</dbReference>
<evidence type="ECO:0000259" key="7">
    <source>
        <dbReference type="Pfam" id="PF00931"/>
    </source>
</evidence>
<dbReference type="InterPro" id="IPR044974">
    <property type="entry name" value="Disease_R_plants"/>
</dbReference>
<dbReference type="FunFam" id="1.10.10.10:FF:000322">
    <property type="entry name" value="Probable disease resistance protein At1g63360"/>
    <property type="match status" value="1"/>
</dbReference>
<dbReference type="GO" id="GO:0042742">
    <property type="term" value="P:defense response to bacterium"/>
    <property type="evidence" value="ECO:0007669"/>
    <property type="project" value="UniProtKB-ARBA"/>
</dbReference>
<protein>
    <submittedName>
        <fullName evidence="11">Uncharacterized protein</fullName>
    </submittedName>
</protein>
<dbReference type="InterPro" id="IPR027417">
    <property type="entry name" value="P-loop_NTPase"/>
</dbReference>
<feature type="domain" description="Disease resistance R13L4/SHOC-2-like LRR" evidence="10">
    <location>
        <begin position="594"/>
        <end position="888"/>
    </location>
</feature>
<dbReference type="SUPFAM" id="SSF52540">
    <property type="entry name" value="P-loop containing nucleoside triphosphate hydrolases"/>
    <property type="match status" value="1"/>
</dbReference>
<evidence type="ECO:0000259" key="9">
    <source>
        <dbReference type="Pfam" id="PF23559"/>
    </source>
</evidence>
<dbReference type="Pfam" id="PF23559">
    <property type="entry name" value="WHD_DRP"/>
    <property type="match status" value="1"/>
</dbReference>
<dbReference type="Gene3D" id="1.20.5.4130">
    <property type="match status" value="1"/>
</dbReference>
<dbReference type="InterPro" id="IPR002182">
    <property type="entry name" value="NB-ARC"/>
</dbReference>
<dbReference type="GO" id="GO:0002758">
    <property type="term" value="P:innate immune response-activating signaling pathway"/>
    <property type="evidence" value="ECO:0007669"/>
    <property type="project" value="UniProtKB-ARBA"/>
</dbReference>
<evidence type="ECO:0000259" key="8">
    <source>
        <dbReference type="Pfam" id="PF18052"/>
    </source>
</evidence>
<evidence type="ECO:0000256" key="3">
    <source>
        <dbReference type="ARBA" id="ARBA00022737"/>
    </source>
</evidence>
<sequence length="1069" mass="119069">MAAVLDALVPYVKQKIKDKAVQELGMLMGVSGEISKLGDTAYVADAERRRIDDAMVQGWVSKIKGALYEATDVVELCKLDAEERRRHEERGLWRCWAAMEEVAPDFIRQVLFCLRNPGFAYDTGSRIKGLNARLDGIRKEMADFRFEPLGRFRRPPGDADAATIINRTTTSLLDDSAIVGDAVQAEANSLVQLLLTGGGGGGGTVVVVSIVGVGGVGKTTLAQKIYNDRAIQAAFRRKIWLAVTENYTEEKAGKLLNTAITQAGGEPPRGGDKQVLSQALADVLSVVGKFLLVMDDVWSERPWTDVLKIPVLQAARSNPGSMVIVTTRKEHIAKDMGLGATYHQHRVRPMRDGDAWSLLKKQLPPQDVGSDSDLDHLKHIGMQIVRNCDGLPLAIKAIGGLLRTKKATKRQWTDVLDDPTWKTDKTHHDLNIALCLSYEDLSPELKQCFLYCSLFPKGHSIQQGIVIGMWMSEGFLKLPPNSEAGLKELEDIGMDYYKDLMTRNLIEPDDKFRDRSLCKMHDVIHSFAQYMAKEEALVVGQGQISSLVDSSQKFRRLWVESAESEVEYTALKQELLRSLIINARMKFGANTGDYSLSKFPSLRALFVIHAESDRFVESLGKLKHLRYLRLENTDITRLPDDIDKMKLLEHISICNCTMFTGQIPISILKLEHLRHLAIGAGTKFTVPKGFGGLTNLRTLAPFPAQRDGEWCSVQELGPLSRLRTLELGRLEAVPSGSMAAEAMICNKDHLRVLVLMCYDKSGGGEAAGTVLKEDDIQRIEEVFDQLCPPLQLETLKISNYFGRRLPIWMCMPTAMDMDSLTGLELIGISLCTQLPDGLGRLRSLEVLIVDFALAIRRVGPEFQRHSAGSTSSTRPSSSFPRLHFLKFSRLPEWEEWEWEEEAQGGGTIAMPVLDTITIIECKLDLLPPGLASSTRVHLRELYLIDVGRITILENFPSVLSLSVKLCPGLKTVRGFPRLQTAYFESCPALEVLEVNPALDTLDVGDPAMETLPEYMRGLKPRILGLFGLHQKLRDLLLLANSNDPLAEYRAEMDKIKHCGKLLIYDGRIK</sequence>
<dbReference type="InterPro" id="IPR042197">
    <property type="entry name" value="Apaf_helical"/>
</dbReference>
<dbReference type="InterPro" id="IPR055414">
    <property type="entry name" value="LRR_R13L4/SHOC2-like"/>
</dbReference>
<dbReference type="Pfam" id="PF23598">
    <property type="entry name" value="LRR_14"/>
    <property type="match status" value="1"/>
</dbReference>
<dbReference type="Gene3D" id="3.80.10.10">
    <property type="entry name" value="Ribonuclease Inhibitor"/>
    <property type="match status" value="1"/>
</dbReference>
<keyword evidence="5" id="KW-0611">Plant defense</keyword>
<evidence type="ECO:0000256" key="1">
    <source>
        <dbReference type="ARBA" id="ARBA00008894"/>
    </source>
</evidence>
<dbReference type="InterPro" id="IPR058922">
    <property type="entry name" value="WHD_DRP"/>
</dbReference>
<evidence type="ECO:0000256" key="6">
    <source>
        <dbReference type="ARBA" id="ARBA00023054"/>
    </source>
</evidence>
<gene>
    <name evidence="11" type="ORF">URODEC1_LOCUS61168</name>
</gene>
<comment type="similarity">
    <text evidence="1">Belongs to the disease resistance NB-LRR family.</text>
</comment>
<accession>A0ABC9B8C8</accession>
<evidence type="ECO:0000313" key="12">
    <source>
        <dbReference type="Proteomes" id="UP001497457"/>
    </source>
</evidence>
<dbReference type="SUPFAM" id="SSF52058">
    <property type="entry name" value="L domain-like"/>
    <property type="match status" value="1"/>
</dbReference>
<organism evidence="11 12">
    <name type="scientific">Urochloa decumbens</name>
    <dbReference type="NCBI Taxonomy" id="240449"/>
    <lineage>
        <taxon>Eukaryota</taxon>
        <taxon>Viridiplantae</taxon>
        <taxon>Streptophyta</taxon>
        <taxon>Embryophyta</taxon>
        <taxon>Tracheophyta</taxon>
        <taxon>Spermatophyta</taxon>
        <taxon>Magnoliopsida</taxon>
        <taxon>Liliopsida</taxon>
        <taxon>Poales</taxon>
        <taxon>Poaceae</taxon>
        <taxon>PACMAD clade</taxon>
        <taxon>Panicoideae</taxon>
        <taxon>Panicodae</taxon>
        <taxon>Paniceae</taxon>
        <taxon>Melinidinae</taxon>
        <taxon>Urochloa</taxon>
    </lineage>
</organism>
<feature type="domain" description="NB-ARC" evidence="7">
    <location>
        <begin position="201"/>
        <end position="363"/>
    </location>
</feature>
<dbReference type="PANTHER" id="PTHR23155">
    <property type="entry name" value="DISEASE RESISTANCE PROTEIN RP"/>
    <property type="match status" value="1"/>
</dbReference>
<dbReference type="Pfam" id="PF00931">
    <property type="entry name" value="NB-ARC"/>
    <property type="match status" value="1"/>
</dbReference>
<keyword evidence="4" id="KW-0547">Nucleotide-binding</keyword>
<keyword evidence="12" id="KW-1185">Reference proteome</keyword>
<reference evidence="11 12" key="2">
    <citation type="submission" date="2024-10" db="EMBL/GenBank/DDBJ databases">
        <authorList>
            <person name="Ryan C."/>
        </authorList>
    </citation>
    <scope>NUCLEOTIDE SEQUENCE [LARGE SCALE GENOMIC DNA]</scope>
</reference>
<evidence type="ECO:0000256" key="2">
    <source>
        <dbReference type="ARBA" id="ARBA00022614"/>
    </source>
</evidence>
<keyword evidence="6" id="KW-0175">Coiled coil</keyword>
<proteinExistence type="inferred from homology"/>
<evidence type="ECO:0000256" key="5">
    <source>
        <dbReference type="ARBA" id="ARBA00022821"/>
    </source>
</evidence>
<evidence type="ECO:0000313" key="11">
    <source>
        <dbReference type="EMBL" id="CAL4992579.1"/>
    </source>
</evidence>
<dbReference type="InterPro" id="IPR032675">
    <property type="entry name" value="LRR_dom_sf"/>
</dbReference>
<feature type="domain" description="Disease resistance N-terminal" evidence="8">
    <location>
        <begin position="11"/>
        <end position="90"/>
    </location>
</feature>
<name>A0ABC9B8C8_9POAL</name>
<dbReference type="Gene3D" id="1.10.8.430">
    <property type="entry name" value="Helical domain of apoptotic protease-activating factors"/>
    <property type="match status" value="1"/>
</dbReference>
<dbReference type="InterPro" id="IPR036388">
    <property type="entry name" value="WH-like_DNA-bd_sf"/>
</dbReference>
<keyword evidence="2" id="KW-0433">Leucine-rich repeat</keyword>
<feature type="domain" description="Disease resistance protein winged helix" evidence="9">
    <location>
        <begin position="454"/>
        <end position="528"/>
    </location>
</feature>